<dbReference type="EMBL" id="NGAF01000040">
    <property type="protein sequence ID" value="OXR40123.1"/>
    <property type="molecule type" value="Genomic_DNA"/>
</dbReference>
<dbReference type="Proteomes" id="UP000215506">
    <property type="component" value="Unassembled WGS sequence"/>
</dbReference>
<dbReference type="PROSITE" id="PS50977">
    <property type="entry name" value="HTH_TETR_2"/>
    <property type="match status" value="1"/>
</dbReference>
<dbReference type="Pfam" id="PF00440">
    <property type="entry name" value="TetR_N"/>
    <property type="match status" value="1"/>
</dbReference>
<dbReference type="InterPro" id="IPR050109">
    <property type="entry name" value="HTH-type_TetR-like_transc_reg"/>
</dbReference>
<dbReference type="RefSeq" id="WP_051042678.1">
    <property type="nucleotide sequence ID" value="NZ_JAAXOR010000001.1"/>
</dbReference>
<gene>
    <name evidence="6" type="primary">comR_7</name>
    <name evidence="6" type="ORF">B7C42_07787</name>
</gene>
<feature type="DNA-binding region" description="H-T-H motif" evidence="4">
    <location>
        <begin position="39"/>
        <end position="58"/>
    </location>
</feature>
<dbReference type="Pfam" id="PF17754">
    <property type="entry name" value="TetR_C_14"/>
    <property type="match status" value="1"/>
</dbReference>
<evidence type="ECO:0000256" key="4">
    <source>
        <dbReference type="PROSITE-ProRule" id="PRU00335"/>
    </source>
</evidence>
<sequence>MPPNTAARRGRGRPSVLDTRAVAESALRLWSERGYSTTSWSDLADATGISARTLLRHFSSRSDIAYLGVEPATSRLRDALGKATDADDPSAVIRAAVVESVSHDPRISRIAPHWLRLISAEPELAAIAPLAYRPWIDTLATYISGVLPDAPLAICRALATAYQAASFAALVEWADGGAEGDCADVVDEMLRWMDIHAPVGVRGDRSTPATNQP</sequence>
<dbReference type="GO" id="GO:0000976">
    <property type="term" value="F:transcription cis-regulatory region binding"/>
    <property type="evidence" value="ECO:0007669"/>
    <property type="project" value="TreeGrafter"/>
</dbReference>
<evidence type="ECO:0000313" key="6">
    <source>
        <dbReference type="EMBL" id="OXR40123.1"/>
    </source>
</evidence>
<comment type="caution">
    <text evidence="6">The sequence shown here is derived from an EMBL/GenBank/DDBJ whole genome shotgun (WGS) entry which is preliminary data.</text>
</comment>
<evidence type="ECO:0000256" key="2">
    <source>
        <dbReference type="ARBA" id="ARBA00023125"/>
    </source>
</evidence>
<dbReference type="Gene3D" id="1.10.357.10">
    <property type="entry name" value="Tetracycline Repressor, domain 2"/>
    <property type="match status" value="1"/>
</dbReference>
<evidence type="ECO:0000256" key="3">
    <source>
        <dbReference type="ARBA" id="ARBA00023163"/>
    </source>
</evidence>
<dbReference type="Gene3D" id="1.10.10.60">
    <property type="entry name" value="Homeodomain-like"/>
    <property type="match status" value="1"/>
</dbReference>
<keyword evidence="3" id="KW-0804">Transcription</keyword>
<name>A0A231GU21_9NOCA</name>
<dbReference type="GO" id="GO:0003700">
    <property type="term" value="F:DNA-binding transcription factor activity"/>
    <property type="evidence" value="ECO:0007669"/>
    <property type="project" value="TreeGrafter"/>
</dbReference>
<dbReference type="InterPro" id="IPR041347">
    <property type="entry name" value="MftR_C"/>
</dbReference>
<dbReference type="PANTHER" id="PTHR30055">
    <property type="entry name" value="HTH-TYPE TRANSCRIPTIONAL REGULATOR RUTR"/>
    <property type="match status" value="1"/>
</dbReference>
<evidence type="ECO:0000313" key="7">
    <source>
        <dbReference type="Proteomes" id="UP000215506"/>
    </source>
</evidence>
<reference evidence="6 7" key="1">
    <citation type="submission" date="2017-07" db="EMBL/GenBank/DDBJ databases">
        <title>First draft Genome Sequence of Nocardia cerradoensis isolated from human infection.</title>
        <authorList>
            <person name="Carrasco G."/>
        </authorList>
    </citation>
    <scope>NUCLEOTIDE SEQUENCE [LARGE SCALE GENOMIC DNA]</scope>
    <source>
        <strain evidence="6 7">CNM20130759</strain>
    </source>
</reference>
<accession>A0A231GU21</accession>
<evidence type="ECO:0000259" key="5">
    <source>
        <dbReference type="PROSITE" id="PS50977"/>
    </source>
</evidence>
<organism evidence="6 7">
    <name type="scientific">Nocardia cerradoensis</name>
    <dbReference type="NCBI Taxonomy" id="85688"/>
    <lineage>
        <taxon>Bacteria</taxon>
        <taxon>Bacillati</taxon>
        <taxon>Actinomycetota</taxon>
        <taxon>Actinomycetes</taxon>
        <taxon>Mycobacteriales</taxon>
        <taxon>Nocardiaceae</taxon>
        <taxon>Nocardia</taxon>
    </lineage>
</organism>
<dbReference type="PRINTS" id="PR00455">
    <property type="entry name" value="HTHTETR"/>
</dbReference>
<dbReference type="InterPro" id="IPR009057">
    <property type="entry name" value="Homeodomain-like_sf"/>
</dbReference>
<dbReference type="InterPro" id="IPR001647">
    <property type="entry name" value="HTH_TetR"/>
</dbReference>
<protein>
    <submittedName>
        <fullName evidence="6">HTH-type transcriptional repressor ComR</fullName>
    </submittedName>
</protein>
<keyword evidence="7" id="KW-1185">Reference proteome</keyword>
<dbReference type="SUPFAM" id="SSF46689">
    <property type="entry name" value="Homeodomain-like"/>
    <property type="match status" value="1"/>
</dbReference>
<keyword evidence="2 4" id="KW-0238">DNA-binding</keyword>
<evidence type="ECO:0000256" key="1">
    <source>
        <dbReference type="ARBA" id="ARBA00023015"/>
    </source>
</evidence>
<feature type="domain" description="HTH tetR-type" evidence="5">
    <location>
        <begin position="16"/>
        <end position="76"/>
    </location>
</feature>
<keyword evidence="1" id="KW-0805">Transcription regulation</keyword>
<dbReference type="AlphaFoldDB" id="A0A231GU21"/>
<proteinExistence type="predicted"/>
<dbReference type="PANTHER" id="PTHR30055:SF238">
    <property type="entry name" value="MYCOFACTOCIN BIOSYNTHESIS TRANSCRIPTIONAL REGULATOR MFTR-RELATED"/>
    <property type="match status" value="1"/>
</dbReference>